<proteinExistence type="predicted"/>
<evidence type="ECO:0000256" key="3">
    <source>
        <dbReference type="SAM" id="Phobius"/>
    </source>
</evidence>
<sequence length="309" mass="35694">MVSDRFFLFRPPVFLFLSLVLAILVSAFLFWWLPQPFSVTAYMQVDSNTSSMKFLNPEQRFSEKEFEIFKETQLTLLKSQFVLMAALNRGDIRELNVVVKNRPDELTWLQDELQASFPGESKILMISYEGNEDPDEMKKIIDAVVEAYMNEIVAADRIEEFEEMAGLDTVLRQLEVELRSKLEKYYMLEQELESNATANEGKQDDVNEISSRSSKPKGLRNGELRMLEQEIDELEELRRELSLYLRRLKIMDMDNSSVERIKVMQNAFNTEEIDPDMRYGIIALGGVGTFVLVCVILALMGKCFGTRSV</sequence>
<keyword evidence="1" id="KW-0175">Coiled coil</keyword>
<reference evidence="4 5" key="1">
    <citation type="submission" date="2019-08" db="EMBL/GenBank/DDBJ databases">
        <title>Deep-cultivation of Planctomycetes and their phenomic and genomic characterization uncovers novel biology.</title>
        <authorList>
            <person name="Wiegand S."/>
            <person name="Jogler M."/>
            <person name="Boedeker C."/>
            <person name="Pinto D."/>
            <person name="Vollmers J."/>
            <person name="Rivas-Marin E."/>
            <person name="Kohn T."/>
            <person name="Peeters S.H."/>
            <person name="Heuer A."/>
            <person name="Rast P."/>
            <person name="Oberbeckmann S."/>
            <person name="Bunk B."/>
            <person name="Jeske O."/>
            <person name="Meyerdierks A."/>
            <person name="Storesund J.E."/>
            <person name="Kallscheuer N."/>
            <person name="Luecker S."/>
            <person name="Lage O.M."/>
            <person name="Pohl T."/>
            <person name="Merkel B.J."/>
            <person name="Hornburger P."/>
            <person name="Mueller R.-W."/>
            <person name="Bruemmer F."/>
            <person name="Labrenz M."/>
            <person name="Spormann A.M."/>
            <person name="Op den Camp H."/>
            <person name="Overmann J."/>
            <person name="Amann R."/>
            <person name="Jetten M.S.M."/>
            <person name="Mascher T."/>
            <person name="Medema M.H."/>
            <person name="Devos D.P."/>
            <person name="Kaster A.-K."/>
            <person name="Ovreas L."/>
            <person name="Rohde M."/>
            <person name="Galperin M.Y."/>
            <person name="Jogler C."/>
        </authorList>
    </citation>
    <scope>NUCLEOTIDE SEQUENCE [LARGE SCALE GENOMIC DNA]</scope>
    <source>
        <strain evidence="4 5">Pr1d</strain>
    </source>
</reference>
<keyword evidence="5" id="KW-1185">Reference proteome</keyword>
<gene>
    <name evidence="4" type="ORF">Pr1d_46160</name>
</gene>
<dbReference type="Proteomes" id="UP000323917">
    <property type="component" value="Chromosome"/>
</dbReference>
<dbReference type="AlphaFoldDB" id="A0A5B9QI89"/>
<keyword evidence="3" id="KW-0472">Membrane</keyword>
<protein>
    <submittedName>
        <fullName evidence="4">Chain length determinant protein</fullName>
    </submittedName>
</protein>
<name>A0A5B9QI89_9BACT</name>
<dbReference type="EMBL" id="CP042913">
    <property type="protein sequence ID" value="QEG37275.1"/>
    <property type="molecule type" value="Genomic_DNA"/>
</dbReference>
<evidence type="ECO:0000256" key="1">
    <source>
        <dbReference type="SAM" id="Coils"/>
    </source>
</evidence>
<evidence type="ECO:0000256" key="2">
    <source>
        <dbReference type="SAM" id="MobiDB-lite"/>
    </source>
</evidence>
<dbReference type="RefSeq" id="WP_148075531.1">
    <property type="nucleotide sequence ID" value="NZ_CP042913.1"/>
</dbReference>
<evidence type="ECO:0000313" key="4">
    <source>
        <dbReference type="EMBL" id="QEG37275.1"/>
    </source>
</evidence>
<feature type="region of interest" description="Disordered" evidence="2">
    <location>
        <begin position="196"/>
        <end position="217"/>
    </location>
</feature>
<dbReference type="OrthoDB" id="9832270at2"/>
<keyword evidence="3" id="KW-1133">Transmembrane helix</keyword>
<organism evidence="4 5">
    <name type="scientific">Bythopirellula goksoeyrii</name>
    <dbReference type="NCBI Taxonomy" id="1400387"/>
    <lineage>
        <taxon>Bacteria</taxon>
        <taxon>Pseudomonadati</taxon>
        <taxon>Planctomycetota</taxon>
        <taxon>Planctomycetia</taxon>
        <taxon>Pirellulales</taxon>
        <taxon>Lacipirellulaceae</taxon>
        <taxon>Bythopirellula</taxon>
    </lineage>
</organism>
<evidence type="ECO:0000313" key="5">
    <source>
        <dbReference type="Proteomes" id="UP000323917"/>
    </source>
</evidence>
<keyword evidence="3" id="KW-0812">Transmembrane</keyword>
<feature type="transmembrane region" description="Helical" evidence="3">
    <location>
        <begin position="279"/>
        <end position="300"/>
    </location>
</feature>
<accession>A0A5B9QI89</accession>
<dbReference type="KEGG" id="bgok:Pr1d_46160"/>
<feature type="transmembrane region" description="Helical" evidence="3">
    <location>
        <begin position="12"/>
        <end position="33"/>
    </location>
</feature>
<feature type="coiled-coil region" evidence="1">
    <location>
        <begin position="217"/>
        <end position="254"/>
    </location>
</feature>